<evidence type="ECO:0000256" key="1">
    <source>
        <dbReference type="SAM" id="MobiDB-lite"/>
    </source>
</evidence>
<evidence type="ECO:0000313" key="3">
    <source>
        <dbReference type="Proteomes" id="UP000016617"/>
    </source>
</evidence>
<dbReference type="AlphaFoldDB" id="U2IJZ4"/>
<proteinExistence type="predicted"/>
<dbReference type="PATRIC" id="fig|1227275.3.peg.1619"/>
<organism evidence="2 3">
    <name type="scientific">Streptococcus sobrinus W1703</name>
    <dbReference type="NCBI Taxonomy" id="1227275"/>
    <lineage>
        <taxon>Bacteria</taxon>
        <taxon>Bacillati</taxon>
        <taxon>Bacillota</taxon>
        <taxon>Bacilli</taxon>
        <taxon>Lactobacillales</taxon>
        <taxon>Streptococcaceae</taxon>
        <taxon>Streptococcus</taxon>
    </lineage>
</organism>
<protein>
    <submittedName>
        <fullName evidence="2">Uncharacterized protein</fullName>
    </submittedName>
</protein>
<name>U2IJZ4_9STRE</name>
<feature type="region of interest" description="Disordered" evidence="1">
    <location>
        <begin position="105"/>
        <end position="129"/>
    </location>
</feature>
<dbReference type="EMBL" id="AWVA01000107">
    <property type="protein sequence ID" value="ERJ74226.1"/>
    <property type="molecule type" value="Genomic_DNA"/>
</dbReference>
<dbReference type="Proteomes" id="UP000016617">
    <property type="component" value="Unassembled WGS sequence"/>
</dbReference>
<reference evidence="2 3" key="1">
    <citation type="submission" date="2013-06" db="EMBL/GenBank/DDBJ databases">
        <authorList>
            <person name="Weinstock G."/>
            <person name="Sodergren E."/>
            <person name="Lobos E.A."/>
            <person name="Fulton L."/>
            <person name="Fulton R."/>
            <person name="Courtney L."/>
            <person name="Fronick C."/>
            <person name="O'Laughlin M."/>
            <person name="Godfrey J."/>
            <person name="Wilson R.M."/>
            <person name="Miner T."/>
            <person name="Farmer C."/>
            <person name="Delehaunty K."/>
            <person name="Cordes M."/>
            <person name="Minx P."/>
            <person name="Tomlinson C."/>
            <person name="Chen J."/>
            <person name="Wollam A."/>
            <person name="Pepin K.H."/>
            <person name="Bhonagiri V."/>
            <person name="Zhang X."/>
            <person name="Warren W."/>
            <person name="Mitreva M."/>
            <person name="Mardis E.R."/>
            <person name="Wilson R.K."/>
        </authorList>
    </citation>
    <scope>NUCLEOTIDE SEQUENCE [LARGE SCALE GENOMIC DNA]</scope>
    <source>
        <strain evidence="2 3">W1703</strain>
    </source>
</reference>
<feature type="compositionally biased region" description="Basic and acidic residues" evidence="1">
    <location>
        <begin position="118"/>
        <end position="129"/>
    </location>
</feature>
<comment type="caution">
    <text evidence="2">The sequence shown here is derived from an EMBL/GenBank/DDBJ whole genome shotgun (WGS) entry which is preliminary data.</text>
</comment>
<sequence>MATGLLIREAGNMIDKVIGLTMLNQLLNEGLKASVLGRQAPTSNDKNVLHTQGLHSSNTITLLYHKSSQSFRDKVNLNKSAKQFERLKFLRIFKKIFYNSRTHIPASGKSRINSQRGIPKEDKDSKPAF</sequence>
<dbReference type="HOGENOM" id="CLU_1947690_0_0_9"/>
<accession>U2IJZ4</accession>
<gene>
    <name evidence="2" type="ORF">HMPREF1557_01806</name>
</gene>
<evidence type="ECO:0000313" key="2">
    <source>
        <dbReference type="EMBL" id="ERJ74226.1"/>
    </source>
</evidence>